<dbReference type="AlphaFoldDB" id="A0A0R3JV91"/>
<dbReference type="RefSeq" id="WP_057977404.1">
    <property type="nucleotide sequence ID" value="NZ_LKHP01000003.1"/>
</dbReference>
<evidence type="ECO:0000313" key="1">
    <source>
        <dbReference type="EMBL" id="KRQ87494.1"/>
    </source>
</evidence>
<accession>A0A0R3JV91</accession>
<keyword evidence="2" id="KW-1185">Reference proteome</keyword>
<dbReference type="OrthoDB" id="1683552at2"/>
<dbReference type="Proteomes" id="UP000052015">
    <property type="component" value="Unassembled WGS sequence"/>
</dbReference>
<evidence type="ECO:0000313" key="2">
    <source>
        <dbReference type="Proteomes" id="UP000052015"/>
    </source>
</evidence>
<comment type="caution">
    <text evidence="1">The sequence shown here is derived from an EMBL/GenBank/DDBJ whole genome shotgun (WGS) entry which is preliminary data.</text>
</comment>
<proteinExistence type="predicted"/>
<dbReference type="EMBL" id="LKHP01000003">
    <property type="protein sequence ID" value="KRQ87494.1"/>
    <property type="molecule type" value="Genomic_DNA"/>
</dbReference>
<organism evidence="1 2">
    <name type="scientific">Caloramator mitchellensis</name>
    <dbReference type="NCBI Taxonomy" id="908809"/>
    <lineage>
        <taxon>Bacteria</taxon>
        <taxon>Bacillati</taxon>
        <taxon>Bacillota</taxon>
        <taxon>Clostridia</taxon>
        <taxon>Eubacteriales</taxon>
        <taxon>Clostridiaceae</taxon>
        <taxon>Caloramator</taxon>
    </lineage>
</organism>
<sequence>MYICPICNGLYDYVKNCPSCGAQMQILDRVENYYDSYSGELPYELTDINDGDPPNICRHITVCTKCGYRTTIGITNVLK</sequence>
<dbReference type="STRING" id="908809.ABG79_00833"/>
<gene>
    <name evidence="1" type="ORF">ABG79_00833</name>
</gene>
<protein>
    <submittedName>
        <fullName evidence="1">Uncharacterized protein</fullName>
    </submittedName>
</protein>
<name>A0A0R3JV91_CALMK</name>
<reference evidence="1 2" key="1">
    <citation type="submission" date="2015-09" db="EMBL/GenBank/DDBJ databases">
        <title>Draft genome sequence of a Caloramator mitchellensis, a moderate thermophile from the Great Artesian Basin of Australia.</title>
        <authorList>
            <person name="Patel B.K."/>
        </authorList>
    </citation>
    <scope>NUCLEOTIDE SEQUENCE [LARGE SCALE GENOMIC DNA]</scope>
    <source>
        <strain evidence="1 2">VF08</strain>
    </source>
</reference>
<dbReference type="SUPFAM" id="SSF161187">
    <property type="entry name" value="YfgJ-like"/>
    <property type="match status" value="1"/>
</dbReference>